<protein>
    <submittedName>
        <fullName evidence="2">M48 family metallopeptidase</fullName>
    </submittedName>
</protein>
<dbReference type="InterPro" id="IPR002725">
    <property type="entry name" value="YgjP-like_metallopeptidase"/>
</dbReference>
<proteinExistence type="predicted"/>
<keyword evidence="3" id="KW-1185">Reference proteome</keyword>
<organism evidence="2 3">
    <name type="scientific">Candidatus Pseudoramibacter fermentans</name>
    <dbReference type="NCBI Taxonomy" id="2594427"/>
    <lineage>
        <taxon>Bacteria</taxon>
        <taxon>Bacillati</taxon>
        <taxon>Bacillota</taxon>
        <taxon>Clostridia</taxon>
        <taxon>Eubacteriales</taxon>
        <taxon>Eubacteriaceae</taxon>
        <taxon>Pseudoramibacter</taxon>
    </lineage>
</organism>
<dbReference type="Proteomes" id="UP000473648">
    <property type="component" value="Unassembled WGS sequence"/>
</dbReference>
<feature type="domain" description="YgjP-like metallopeptidase" evidence="1">
    <location>
        <begin position="15"/>
        <end position="181"/>
    </location>
</feature>
<gene>
    <name evidence="2" type="ORF">FRC53_03950</name>
</gene>
<sequence>MKLEQTKFPYKIIPEHEKKYRFTTGELHKYRGRYYPLVVKLTADPSEDTAEICQGHLVLHSSNPKSPVTNAAVLDEWYYNQAKALFAGMVAKAMLNAAPYVKGKMPRLRIKRMLDQWGACNPRTGLLILNLELIKVPDACTAFVAQHEVMHLKYPSHNNAFFAAMKSVMPDWVEREKILKTYYPV</sequence>
<dbReference type="PANTHER" id="PTHR30399:SF1">
    <property type="entry name" value="UTP PYROPHOSPHATASE"/>
    <property type="match status" value="1"/>
</dbReference>
<dbReference type="Pfam" id="PF01863">
    <property type="entry name" value="YgjP-like"/>
    <property type="match status" value="1"/>
</dbReference>
<dbReference type="EMBL" id="VOGB01000004">
    <property type="protein sequence ID" value="MQM72578.1"/>
    <property type="molecule type" value="Genomic_DNA"/>
</dbReference>
<dbReference type="CDD" id="cd07344">
    <property type="entry name" value="M48_yhfN_like"/>
    <property type="match status" value="1"/>
</dbReference>
<comment type="caution">
    <text evidence="2">The sequence shown here is derived from an EMBL/GenBank/DDBJ whole genome shotgun (WGS) entry which is preliminary data.</text>
</comment>
<dbReference type="InterPro" id="IPR053136">
    <property type="entry name" value="UTP_pyrophosphatase-like"/>
</dbReference>
<name>A0A6L5GR21_9FIRM</name>
<evidence type="ECO:0000313" key="2">
    <source>
        <dbReference type="EMBL" id="MQM72578.1"/>
    </source>
</evidence>
<dbReference type="Gene3D" id="3.30.2010.10">
    <property type="entry name" value="Metalloproteases ('zincins'), catalytic domain"/>
    <property type="match status" value="1"/>
</dbReference>
<evidence type="ECO:0000313" key="3">
    <source>
        <dbReference type="Proteomes" id="UP000473648"/>
    </source>
</evidence>
<accession>A0A6L5GR21</accession>
<reference evidence="2" key="1">
    <citation type="journal article" date="2020" name="Appl. Environ. Microbiol.">
        <title>Medium-Chain Fatty Acid Synthesis by 'Candidatus Weimeria bifida' gen. nov., sp. nov., and 'Candidatus Pseudoramibacter fermentans' sp. nov.</title>
        <authorList>
            <person name="Scarborough M.J."/>
            <person name="Myers K.S."/>
            <person name="Donohue T.J."/>
            <person name="Noguera D.R."/>
        </authorList>
    </citation>
    <scope>NUCLEOTIDE SEQUENCE</scope>
    <source>
        <strain evidence="2">EUB1.1</strain>
    </source>
</reference>
<dbReference type="PANTHER" id="PTHR30399">
    <property type="entry name" value="UNCHARACTERIZED PROTEIN YGJP"/>
    <property type="match status" value="1"/>
</dbReference>
<evidence type="ECO:0000259" key="1">
    <source>
        <dbReference type="Pfam" id="PF01863"/>
    </source>
</evidence>
<dbReference type="AlphaFoldDB" id="A0A6L5GR21"/>